<proteinExistence type="predicted"/>
<sequence>MNKIQIFVDYWIKELFDYYYWYEGNKDETDKYLLLIKERKPEIYSTMKNVVDTSRKNYQTDIEKAFDIIEKMDLELTNKLISPHNFKNISLTEEALYEILRHELNK</sequence>
<reference evidence="1" key="1">
    <citation type="submission" date="2022-07" db="EMBL/GenBank/DDBJ databases">
        <title>Complete genome of Mycoplasma caviae type strain G122.</title>
        <authorList>
            <person name="Spergser J."/>
        </authorList>
    </citation>
    <scope>NUCLEOTIDE SEQUENCE</scope>
    <source>
        <strain evidence="1">G122</strain>
    </source>
</reference>
<name>A0ABY5J1F5_9BACT</name>
<dbReference type="Proteomes" id="UP001058569">
    <property type="component" value="Chromosome"/>
</dbReference>
<keyword evidence="2" id="KW-1185">Reference proteome</keyword>
<evidence type="ECO:0000313" key="2">
    <source>
        <dbReference type="Proteomes" id="UP001058569"/>
    </source>
</evidence>
<gene>
    <name evidence="1" type="ORF">NPA07_02535</name>
</gene>
<protein>
    <submittedName>
        <fullName evidence="1">Uncharacterized protein</fullName>
    </submittedName>
</protein>
<organism evidence="1 2">
    <name type="scientific">Mycoplasmopsis caviae</name>
    <dbReference type="NCBI Taxonomy" id="55603"/>
    <lineage>
        <taxon>Bacteria</taxon>
        <taxon>Bacillati</taxon>
        <taxon>Mycoplasmatota</taxon>
        <taxon>Mycoplasmoidales</taxon>
        <taxon>Metamycoplasmataceae</taxon>
        <taxon>Mycoplasmopsis</taxon>
    </lineage>
</organism>
<dbReference type="EMBL" id="CP101806">
    <property type="protein sequence ID" value="UUD35729.1"/>
    <property type="molecule type" value="Genomic_DNA"/>
</dbReference>
<dbReference type="RefSeq" id="WP_256553304.1">
    <property type="nucleotide sequence ID" value="NZ_CP101806.1"/>
</dbReference>
<evidence type="ECO:0000313" key="1">
    <source>
        <dbReference type="EMBL" id="UUD35729.1"/>
    </source>
</evidence>
<accession>A0ABY5J1F5</accession>